<reference evidence="1 2" key="1">
    <citation type="submission" date="2019-01" db="EMBL/GenBank/DDBJ databases">
        <authorList>
            <person name="Chen W.-M."/>
        </authorList>
    </citation>
    <scope>NUCLEOTIDE SEQUENCE [LARGE SCALE GENOMIC DNA]</scope>
    <source>
        <strain evidence="1 2">CCP-6</strain>
    </source>
</reference>
<dbReference type="EMBL" id="SACL01000003">
    <property type="protein sequence ID" value="RVT96834.1"/>
    <property type="molecule type" value="Genomic_DNA"/>
</dbReference>
<dbReference type="InterPro" id="IPR029063">
    <property type="entry name" value="SAM-dependent_MTases_sf"/>
</dbReference>
<keyword evidence="1" id="KW-0489">Methyltransferase</keyword>
<organism evidence="1 2">
    <name type="scientific">Rhodovarius crocodyli</name>
    <dbReference type="NCBI Taxonomy" id="1979269"/>
    <lineage>
        <taxon>Bacteria</taxon>
        <taxon>Pseudomonadati</taxon>
        <taxon>Pseudomonadota</taxon>
        <taxon>Alphaproteobacteria</taxon>
        <taxon>Acetobacterales</taxon>
        <taxon>Roseomonadaceae</taxon>
        <taxon>Rhodovarius</taxon>
    </lineage>
</organism>
<gene>
    <name evidence="1" type="ORF">EOD42_10530</name>
</gene>
<dbReference type="AlphaFoldDB" id="A0A437MGR3"/>
<dbReference type="Pfam" id="PF13578">
    <property type="entry name" value="Methyltransf_24"/>
    <property type="match status" value="1"/>
</dbReference>
<dbReference type="RefSeq" id="WP_127787482.1">
    <property type="nucleotide sequence ID" value="NZ_SACL01000003.1"/>
</dbReference>
<evidence type="ECO:0000313" key="2">
    <source>
        <dbReference type="Proteomes" id="UP000282957"/>
    </source>
</evidence>
<comment type="caution">
    <text evidence="1">The sequence shown here is derived from an EMBL/GenBank/DDBJ whole genome shotgun (WGS) entry which is preliminary data.</text>
</comment>
<proteinExistence type="predicted"/>
<name>A0A437MGR3_9PROT</name>
<keyword evidence="2" id="KW-1185">Reference proteome</keyword>
<keyword evidence="1" id="KW-0808">Transferase</keyword>
<dbReference type="OrthoDB" id="7192174at2"/>
<dbReference type="Gene3D" id="3.40.50.150">
    <property type="entry name" value="Vaccinia Virus protein VP39"/>
    <property type="match status" value="1"/>
</dbReference>
<dbReference type="SUPFAM" id="SSF53335">
    <property type="entry name" value="S-adenosyl-L-methionine-dependent methyltransferases"/>
    <property type="match status" value="1"/>
</dbReference>
<evidence type="ECO:0000313" key="1">
    <source>
        <dbReference type="EMBL" id="RVT96834.1"/>
    </source>
</evidence>
<dbReference type="GO" id="GO:0008168">
    <property type="term" value="F:methyltransferase activity"/>
    <property type="evidence" value="ECO:0007669"/>
    <property type="project" value="UniProtKB-KW"/>
</dbReference>
<dbReference type="GO" id="GO:0032259">
    <property type="term" value="P:methylation"/>
    <property type="evidence" value="ECO:0007669"/>
    <property type="project" value="UniProtKB-KW"/>
</dbReference>
<protein>
    <submittedName>
        <fullName evidence="1">Class I SAM-dependent methyltransferase</fullName>
    </submittedName>
</protein>
<accession>A0A437MGR3</accession>
<dbReference type="Proteomes" id="UP000282957">
    <property type="component" value="Unassembled WGS sequence"/>
</dbReference>
<sequence length="262" mass="28685">MAETPEHSRYHAYMQAAEGVQGWYSDMSAALFDAFLAFQGGPGGPGDMLEIGVAYGRSALMMGMHLRDDATLRLVDIGTALMEQSVALIRPHCQGKVEPILQYSEALPPDSLPALGTRFVHIDGDHGTWGVQADLALADRVLRQDGVVVLDDFFSESFVGVTWGAMTWLAQNPGRFEMVLVGFNKAYLVRPRGARRALEFIRDGLQPHLAACGQPPSTLLRTDDPRACGCFGITARQFDRDYVTREIAMGLPEETPPGKYPV</sequence>